<feature type="signal peptide" evidence="2">
    <location>
        <begin position="1"/>
        <end position="23"/>
    </location>
</feature>
<feature type="compositionally biased region" description="Basic and acidic residues" evidence="1">
    <location>
        <begin position="244"/>
        <end position="253"/>
    </location>
</feature>
<evidence type="ECO:0000313" key="5">
    <source>
        <dbReference type="EMBL" id="RLU56154.1"/>
    </source>
</evidence>
<dbReference type="OrthoDB" id="9788327at2"/>
<keyword evidence="6" id="KW-1185">Reference proteome</keyword>
<feature type="region of interest" description="Disordered" evidence="1">
    <location>
        <begin position="237"/>
        <end position="258"/>
    </location>
</feature>
<name>A0A3L8GHS9_STRIN</name>
<reference evidence="4 6" key="1">
    <citation type="journal article" date="2014" name="Genome Announc.">
        <title>Complete Genome Sequence of a Virulent Strain, Streptococcus iniae ISET0901, Isolated from Diseased Tilapia.</title>
        <authorList>
            <person name="Pridgeon J.W."/>
            <person name="Zhang D."/>
            <person name="Zhang L."/>
        </authorList>
    </citation>
    <scope>NUCLEOTIDE SEQUENCE [LARGE SCALE GENOMIC DNA]</scope>
    <source>
        <strain evidence="4 6">ISET0901</strain>
    </source>
</reference>
<dbReference type="PANTHER" id="PTHR46333">
    <property type="entry name" value="CYTOKINESIS PROTEIN 3"/>
    <property type="match status" value="1"/>
</dbReference>
<evidence type="ECO:0000259" key="3">
    <source>
        <dbReference type="SMART" id="SM00460"/>
    </source>
</evidence>
<feature type="domain" description="Transglutaminase-like" evidence="3">
    <location>
        <begin position="438"/>
        <end position="500"/>
    </location>
</feature>
<evidence type="ECO:0000256" key="2">
    <source>
        <dbReference type="SAM" id="SignalP"/>
    </source>
</evidence>
<dbReference type="InterPro" id="IPR002931">
    <property type="entry name" value="Transglutaminase-like"/>
</dbReference>
<dbReference type="PANTHER" id="PTHR46333:SF2">
    <property type="entry name" value="CYTOKINESIS PROTEIN 3"/>
    <property type="match status" value="1"/>
</dbReference>
<reference evidence="5 7" key="2">
    <citation type="submission" date="2018-06" db="EMBL/GenBank/DDBJ databases">
        <title>Mutators as drivers of adaptation in pathogenic bacteria and a risk factor for host jumps and vaccine escape.</title>
        <authorList>
            <person name="Barnes A.C."/>
            <person name="Silayeva O."/>
        </authorList>
    </citation>
    <scope>NUCLEOTIDE SEQUENCE [LARGE SCALE GENOMIC DNA]</scope>
    <source>
        <strain evidence="5 7">QMA0445</strain>
    </source>
</reference>
<dbReference type="SMR" id="A0A3L8GHS9"/>
<gene>
    <name evidence="5" type="ORF">DIY07_07035</name>
    <name evidence="4" type="ORF">DQ08_06830</name>
</gene>
<dbReference type="KEGG" id="sio:DW64_06815"/>
<evidence type="ECO:0000256" key="1">
    <source>
        <dbReference type="SAM" id="MobiDB-lite"/>
    </source>
</evidence>
<dbReference type="KEGG" id="siz:SI82_06945"/>
<dbReference type="AlphaFoldDB" id="A0A3L8GHS9"/>
<dbReference type="InterPro" id="IPR052557">
    <property type="entry name" value="CAP/Cytokinesis_protein"/>
</dbReference>
<dbReference type="Gene3D" id="3.10.620.30">
    <property type="match status" value="1"/>
</dbReference>
<dbReference type="InterPro" id="IPR038765">
    <property type="entry name" value="Papain-like_cys_pep_sf"/>
</dbReference>
<dbReference type="GO" id="GO:0005737">
    <property type="term" value="C:cytoplasm"/>
    <property type="evidence" value="ECO:0007669"/>
    <property type="project" value="TreeGrafter"/>
</dbReference>
<evidence type="ECO:0000313" key="6">
    <source>
        <dbReference type="Proteomes" id="UP000025245"/>
    </source>
</evidence>
<proteinExistence type="predicted"/>
<dbReference type="Proteomes" id="UP000269148">
    <property type="component" value="Unassembled WGS sequence"/>
</dbReference>
<dbReference type="Proteomes" id="UP000025245">
    <property type="component" value="Chromosome"/>
</dbReference>
<sequence length="540" mass="60731">MKKKKKIISGLLATLLATSLTVAGNQVHADAFSNAEVYYRTETANRNQAVNYYNQQNQSLHQFIHDNIDQFVSFSSQNANKELNRLIALAKQADNQLVTQLQSQQLTVKAHNEALKRRELIHANIQTLLNQETAKVNSMQMRYNTLVNQRNNAVRQITLLLERIHFDENGNLNQLKIMFQEVADGINPLVEQITSYKNEALNLQYELDNYSATALEAEIRKLTSPDNFNISPVKAESTLIDSSDSEKPAETENNKANIETNTSAAVSKAVETPKNDQNTVASYEALKSFLTEKVDNRTPNITVKMSLKDRQEVNVYQEKLQKILNDLANLFGTATMFSAKSNFTMYQKGGQIEQILVSSDITVEYTVKKDQVALTKEYKNFVSHFVKENITDKNITSDYEKAKVIHDYIVNSYAYATEELASNHETASKISVHAPEALYKDKRGVCQAYAVMFRDMATAAGLDAWYVTGKSNIIGDPVSGNHAWNIVKIDGTNYYVDATWDDTANTRDYFLAGKTVMNKEHVLDTAYSAIAASIPNDNYS</sequence>
<feature type="chain" id="PRO_5039590755" evidence="2">
    <location>
        <begin position="24"/>
        <end position="540"/>
    </location>
</feature>
<evidence type="ECO:0000313" key="7">
    <source>
        <dbReference type="Proteomes" id="UP000269148"/>
    </source>
</evidence>
<accession>A0A3L8GHS9</accession>
<evidence type="ECO:0000313" key="4">
    <source>
        <dbReference type="EMBL" id="AHY16166.1"/>
    </source>
</evidence>
<keyword evidence="2" id="KW-0732">Signal</keyword>
<dbReference type="SUPFAM" id="SSF54001">
    <property type="entry name" value="Cysteine proteinases"/>
    <property type="match status" value="1"/>
</dbReference>
<dbReference type="SMART" id="SM00460">
    <property type="entry name" value="TGc"/>
    <property type="match status" value="1"/>
</dbReference>
<organism evidence="5 7">
    <name type="scientific">Streptococcus iniae</name>
    <name type="common">Streptococcus shiloi</name>
    <dbReference type="NCBI Taxonomy" id="1346"/>
    <lineage>
        <taxon>Bacteria</taxon>
        <taxon>Bacillati</taxon>
        <taxon>Bacillota</taxon>
        <taxon>Bacilli</taxon>
        <taxon>Lactobacillales</taxon>
        <taxon>Streptococcaceae</taxon>
        <taxon>Streptococcus</taxon>
    </lineage>
</organism>
<dbReference type="STRING" id="1346.BMF34_06865"/>
<dbReference type="EMBL" id="CP007586">
    <property type="protein sequence ID" value="AHY16166.1"/>
    <property type="molecule type" value="Genomic_DNA"/>
</dbReference>
<dbReference type="KEGG" id="siq:DQ08_06830"/>
<dbReference type="GeneID" id="35765024"/>
<dbReference type="Pfam" id="PF01841">
    <property type="entry name" value="Transglut_core"/>
    <property type="match status" value="1"/>
</dbReference>
<dbReference type="EMBL" id="QLQD01000063">
    <property type="protein sequence ID" value="RLU56154.1"/>
    <property type="molecule type" value="Genomic_DNA"/>
</dbReference>
<dbReference type="RefSeq" id="WP_003101417.1">
    <property type="nucleotide sequence ID" value="NZ_CP010783.1"/>
</dbReference>
<protein>
    <submittedName>
        <fullName evidence="5">Transglutaminase</fullName>
    </submittedName>
</protein>